<reference evidence="2" key="1">
    <citation type="journal article" date="2014" name="Nat. Genet.">
        <title>Genome of the human hookworm Necator americanus.</title>
        <authorList>
            <person name="Tang Y.T."/>
            <person name="Gao X."/>
            <person name="Rosa B.A."/>
            <person name="Abubucker S."/>
            <person name="Hallsworth-Pepin K."/>
            <person name="Martin J."/>
            <person name="Tyagi R."/>
            <person name="Heizer E."/>
            <person name="Zhang X."/>
            <person name="Bhonagiri-Palsikar V."/>
            <person name="Minx P."/>
            <person name="Warren W.C."/>
            <person name="Wang Q."/>
            <person name="Zhan B."/>
            <person name="Hotez P.J."/>
            <person name="Sternberg P.W."/>
            <person name="Dougall A."/>
            <person name="Gaze S.T."/>
            <person name="Mulvenna J."/>
            <person name="Sotillo J."/>
            <person name="Ranganathan S."/>
            <person name="Rabelo E.M."/>
            <person name="Wilson R.K."/>
            <person name="Felgner P.L."/>
            <person name="Bethony J."/>
            <person name="Hawdon J.M."/>
            <person name="Gasser R.B."/>
            <person name="Loukas A."/>
            <person name="Mitreva M."/>
        </authorList>
    </citation>
    <scope>NUCLEOTIDE SEQUENCE [LARGE SCALE GENOMIC DNA]</scope>
</reference>
<keyword evidence="2" id="KW-1185">Reference proteome</keyword>
<gene>
    <name evidence="1" type="ORF">NECAME_13879</name>
</gene>
<evidence type="ECO:0000313" key="1">
    <source>
        <dbReference type="EMBL" id="ETN72411.1"/>
    </source>
</evidence>
<dbReference type="Proteomes" id="UP000053676">
    <property type="component" value="Unassembled WGS sequence"/>
</dbReference>
<dbReference type="EMBL" id="KI664535">
    <property type="protein sequence ID" value="ETN72411.1"/>
    <property type="molecule type" value="Genomic_DNA"/>
</dbReference>
<organism evidence="1 2">
    <name type="scientific">Necator americanus</name>
    <name type="common">Human hookworm</name>
    <dbReference type="NCBI Taxonomy" id="51031"/>
    <lineage>
        <taxon>Eukaryota</taxon>
        <taxon>Metazoa</taxon>
        <taxon>Ecdysozoa</taxon>
        <taxon>Nematoda</taxon>
        <taxon>Chromadorea</taxon>
        <taxon>Rhabditida</taxon>
        <taxon>Rhabditina</taxon>
        <taxon>Rhabditomorpha</taxon>
        <taxon>Strongyloidea</taxon>
        <taxon>Ancylostomatidae</taxon>
        <taxon>Bunostominae</taxon>
        <taxon>Necator</taxon>
    </lineage>
</organism>
<protein>
    <submittedName>
        <fullName evidence="1">Uncharacterized protein</fullName>
    </submittedName>
</protein>
<dbReference type="KEGG" id="nai:NECAME_13879"/>
<accession>W2SU97</accession>
<evidence type="ECO:0000313" key="2">
    <source>
        <dbReference type="Proteomes" id="UP000053676"/>
    </source>
</evidence>
<sequence length="73" mass="8331">MAGELTFIISYVNDYYLAIFLPQPGRIRKGIAAMAPERSMDIMSDKASYSKKKKFLMQSNTSLYMFKALLLVL</sequence>
<proteinExistence type="predicted"/>
<name>W2SU97_NECAM</name>
<dbReference type="AlphaFoldDB" id="W2SU97"/>